<dbReference type="EMBL" id="CP018632">
    <property type="protein sequence ID" value="ASJ71880.1"/>
    <property type="molecule type" value="Genomic_DNA"/>
</dbReference>
<keyword evidence="7 8" id="KW-0472">Membrane</keyword>
<dbReference type="PANTHER" id="PTHR42929">
    <property type="entry name" value="INNER MEMBRANE ABC TRANSPORTER PERMEASE PROTEIN YDCU-RELATED-RELATED"/>
    <property type="match status" value="1"/>
</dbReference>
<evidence type="ECO:0000256" key="5">
    <source>
        <dbReference type="ARBA" id="ARBA00022692"/>
    </source>
</evidence>
<keyword evidence="5 8" id="KW-0812">Transmembrane</keyword>
<dbReference type="GO" id="GO:0055085">
    <property type="term" value="P:transmembrane transport"/>
    <property type="evidence" value="ECO:0007669"/>
    <property type="project" value="InterPro"/>
</dbReference>
<reference evidence="10 11" key="1">
    <citation type="submission" date="2016-12" db="EMBL/GenBank/DDBJ databases">
        <authorList>
            <person name="Song W.-J."/>
            <person name="Kurnit D.M."/>
        </authorList>
    </citation>
    <scope>NUCLEOTIDE SEQUENCE [LARGE SCALE GENOMIC DNA]</scope>
    <source>
        <strain evidence="10 11">IMCC3135</strain>
    </source>
</reference>
<feature type="transmembrane region" description="Helical" evidence="8">
    <location>
        <begin position="44"/>
        <end position="71"/>
    </location>
</feature>
<keyword evidence="3 8" id="KW-0813">Transport</keyword>
<gene>
    <name evidence="10" type="primary">potB_3</name>
    <name evidence="10" type="ORF">IMCC3135_08910</name>
</gene>
<keyword evidence="6 8" id="KW-1133">Transmembrane helix</keyword>
<comment type="similarity">
    <text evidence="2">Belongs to the binding-protein-dependent transport system permease family. CysTW subfamily.</text>
</comment>
<evidence type="ECO:0000313" key="10">
    <source>
        <dbReference type="EMBL" id="ASJ71880.1"/>
    </source>
</evidence>
<evidence type="ECO:0000256" key="2">
    <source>
        <dbReference type="ARBA" id="ARBA00007069"/>
    </source>
</evidence>
<feature type="transmembrane region" description="Helical" evidence="8">
    <location>
        <begin position="200"/>
        <end position="221"/>
    </location>
</feature>
<feature type="transmembrane region" description="Helical" evidence="8">
    <location>
        <begin position="148"/>
        <end position="168"/>
    </location>
</feature>
<evidence type="ECO:0000256" key="8">
    <source>
        <dbReference type="RuleBase" id="RU363032"/>
    </source>
</evidence>
<proteinExistence type="inferred from homology"/>
<feature type="transmembrane region" description="Helical" evidence="8">
    <location>
        <begin position="119"/>
        <end position="139"/>
    </location>
</feature>
<evidence type="ECO:0000256" key="4">
    <source>
        <dbReference type="ARBA" id="ARBA00022475"/>
    </source>
</evidence>
<evidence type="ECO:0000256" key="1">
    <source>
        <dbReference type="ARBA" id="ARBA00004651"/>
    </source>
</evidence>
<dbReference type="PROSITE" id="PS50928">
    <property type="entry name" value="ABC_TM1"/>
    <property type="match status" value="1"/>
</dbReference>
<dbReference type="Pfam" id="PF00528">
    <property type="entry name" value="BPD_transp_1"/>
    <property type="match status" value="1"/>
</dbReference>
<sequence>MNNTQHSQENKYGVDPDSAPSMVAADTLGSADDPHKRKAIRDRWLLSAPALLIIFFAAAGPLLVMLLYSFMAKGSYGDVKLWELSGEGWFNVFLQRDIFDDTLSFANAHLSIFWRSVKLSLSTTLITFLLGFPTAYFIATRPARTRDIWLFLVTIPFWTNLLIRTFAIQEVIRNEGILNSALVGLGLIDQPIQIMFTDKAILFGMAYVYLPLMVLPLYASMEKLDFRLVEAAYDLYANQFRVLWHVIVPLVKPGIIAGSILVFIPALGAYVTPRVLGGGKNMMLGNLIELQFGPGRNWPLGAAISVTLMVVVMLALMVYVRNVGKSETRRG</sequence>
<dbReference type="KEGG" id="gai:IMCC3135_08910"/>
<evidence type="ECO:0000256" key="7">
    <source>
        <dbReference type="ARBA" id="ARBA00023136"/>
    </source>
</evidence>
<feature type="transmembrane region" description="Helical" evidence="8">
    <location>
        <begin position="300"/>
        <end position="320"/>
    </location>
</feature>
<evidence type="ECO:0000313" key="11">
    <source>
        <dbReference type="Proteomes" id="UP000250079"/>
    </source>
</evidence>
<dbReference type="InterPro" id="IPR035906">
    <property type="entry name" value="MetI-like_sf"/>
</dbReference>
<keyword evidence="4" id="KW-1003">Cell membrane</keyword>
<organism evidence="10 11">
    <name type="scientific">Granulosicoccus antarcticus IMCC3135</name>
    <dbReference type="NCBI Taxonomy" id="1192854"/>
    <lineage>
        <taxon>Bacteria</taxon>
        <taxon>Pseudomonadati</taxon>
        <taxon>Pseudomonadota</taxon>
        <taxon>Gammaproteobacteria</taxon>
        <taxon>Chromatiales</taxon>
        <taxon>Granulosicoccaceae</taxon>
        <taxon>Granulosicoccus</taxon>
    </lineage>
</organism>
<name>A0A2Z2NT14_9GAMM</name>
<dbReference type="SUPFAM" id="SSF161098">
    <property type="entry name" value="MetI-like"/>
    <property type="match status" value="1"/>
</dbReference>
<dbReference type="GO" id="GO:0005886">
    <property type="term" value="C:plasma membrane"/>
    <property type="evidence" value="ECO:0007669"/>
    <property type="project" value="UniProtKB-SubCell"/>
</dbReference>
<dbReference type="AlphaFoldDB" id="A0A2Z2NT14"/>
<protein>
    <submittedName>
        <fullName evidence="10">Spermidine/putrescine transport system permease protein PotB</fullName>
    </submittedName>
</protein>
<dbReference type="Gene3D" id="1.10.3720.10">
    <property type="entry name" value="MetI-like"/>
    <property type="match status" value="1"/>
</dbReference>
<evidence type="ECO:0000259" key="9">
    <source>
        <dbReference type="PROSITE" id="PS50928"/>
    </source>
</evidence>
<feature type="domain" description="ABC transmembrane type-1" evidence="9">
    <location>
        <begin position="113"/>
        <end position="319"/>
    </location>
</feature>
<comment type="subcellular location">
    <subcellularLocation>
        <location evidence="1 8">Cell membrane</location>
        <topology evidence="1 8">Multi-pass membrane protein</topology>
    </subcellularLocation>
</comment>
<evidence type="ECO:0000256" key="6">
    <source>
        <dbReference type="ARBA" id="ARBA00022989"/>
    </source>
</evidence>
<dbReference type="InterPro" id="IPR000515">
    <property type="entry name" value="MetI-like"/>
</dbReference>
<dbReference type="PANTHER" id="PTHR42929:SF1">
    <property type="entry name" value="INNER MEMBRANE ABC TRANSPORTER PERMEASE PROTEIN YDCU-RELATED"/>
    <property type="match status" value="1"/>
</dbReference>
<evidence type="ECO:0000256" key="3">
    <source>
        <dbReference type="ARBA" id="ARBA00022448"/>
    </source>
</evidence>
<accession>A0A2Z2NT14</accession>
<dbReference type="CDD" id="cd06261">
    <property type="entry name" value="TM_PBP2"/>
    <property type="match status" value="1"/>
</dbReference>
<dbReference type="RefSeq" id="WP_205737966.1">
    <property type="nucleotide sequence ID" value="NZ_CP018632.1"/>
</dbReference>
<keyword evidence="11" id="KW-1185">Reference proteome</keyword>
<dbReference type="Proteomes" id="UP000250079">
    <property type="component" value="Chromosome"/>
</dbReference>
<feature type="transmembrane region" description="Helical" evidence="8">
    <location>
        <begin position="242"/>
        <end position="267"/>
    </location>
</feature>